<keyword evidence="1" id="KW-0472">Membrane</keyword>
<dbReference type="STRING" id="1234409.C683_1118"/>
<comment type="caution">
    <text evidence="2">The sequence shown here is derived from an EMBL/GenBank/DDBJ whole genome shotgun (WGS) entry which is preliminary data.</text>
</comment>
<feature type="transmembrane region" description="Helical" evidence="1">
    <location>
        <begin position="30"/>
        <end position="50"/>
    </location>
</feature>
<feature type="transmembrane region" description="Helical" evidence="1">
    <location>
        <begin position="7"/>
        <end position="24"/>
    </location>
</feature>
<evidence type="ECO:0000313" key="2">
    <source>
        <dbReference type="EMBL" id="EKU26843.1"/>
    </source>
</evidence>
<accession>K8ZJS0</accession>
<evidence type="ECO:0000256" key="1">
    <source>
        <dbReference type="SAM" id="Phobius"/>
    </source>
</evidence>
<dbReference type="PATRIC" id="fig|1234409.3.peg.1070"/>
<proteinExistence type="predicted"/>
<evidence type="ECO:0000313" key="3">
    <source>
        <dbReference type="Proteomes" id="UP000016057"/>
    </source>
</evidence>
<dbReference type="InterPro" id="IPR018770">
    <property type="entry name" value="ChloroindolylP_hydrolase"/>
</dbReference>
<gene>
    <name evidence="2" type="ORF">C683_1118</name>
</gene>
<keyword evidence="1" id="KW-1133">Transmembrane helix</keyword>
<dbReference type="Pfam" id="PF10112">
    <property type="entry name" value="Halogen_Hydrol"/>
    <property type="match status" value="1"/>
</dbReference>
<organism evidence="2 3">
    <name type="scientific">Catellicoccus marimammalium M35/04/3</name>
    <dbReference type="NCBI Taxonomy" id="1234409"/>
    <lineage>
        <taxon>Bacteria</taxon>
        <taxon>Bacillati</taxon>
        <taxon>Bacillota</taxon>
        <taxon>Bacilli</taxon>
        <taxon>Lactobacillales</taxon>
        <taxon>Enterococcaceae</taxon>
        <taxon>Catellicoccus</taxon>
    </lineage>
</organism>
<reference evidence="2 3" key="1">
    <citation type="journal article" date="2013" name="Genome Announc.">
        <title>Draft Genome Sequence of Catellicoccus marimammalium, a Novel Species Commonly Found in Gull Feces.</title>
        <authorList>
            <person name="Weigand M.R."/>
            <person name="Ryu H."/>
            <person name="Bozcek L."/>
            <person name="Konstantinidis K.T."/>
            <person name="Santo Domingo J.W."/>
        </authorList>
    </citation>
    <scope>NUCLEOTIDE SEQUENCE [LARGE SCALE GENOMIC DNA]</scope>
    <source>
        <strain evidence="2 3">M35/04/3</strain>
    </source>
</reference>
<name>K8ZJS0_9ENTE</name>
<dbReference type="RefSeq" id="WP_009491910.1">
    <property type="nucleotide sequence ID" value="NZ_AMYT01000022.1"/>
</dbReference>
<evidence type="ECO:0008006" key="4">
    <source>
        <dbReference type="Google" id="ProtNLM"/>
    </source>
</evidence>
<protein>
    <recommendedName>
        <fullName evidence="4">5-bromo-4-chloroindolyl phosphate hydrolysis protein</fullName>
    </recommendedName>
</protein>
<keyword evidence="3" id="KW-1185">Reference proteome</keyword>
<sequence>MFKFIKKHWFAIGFDLLLAALLYFCNPPTISTVVITLFVLFLVIGLQVFCHKVYRWWKQLPGIQHFYRKEHTMEELSQKLSQAQLSNKDVLFIEDTFSSAQKQVQLLQKQFRKNNQLKAIQEKTNVIAACQGLLDLLAKNPEQFSRLGDFLYHYLPNLVDLVTQYLEVVNRPLASQETKDILQQSEQTITHLSLAIVDEYHRLTSSDLSGLSDSIRLAQKKLKEIQK</sequence>
<dbReference type="AlphaFoldDB" id="K8ZJS0"/>
<dbReference type="Proteomes" id="UP000016057">
    <property type="component" value="Unassembled WGS sequence"/>
</dbReference>
<dbReference type="EMBL" id="AMYT01000022">
    <property type="protein sequence ID" value="EKU26843.1"/>
    <property type="molecule type" value="Genomic_DNA"/>
</dbReference>
<dbReference type="eggNOG" id="COG4915">
    <property type="taxonomic scope" value="Bacteria"/>
</dbReference>
<keyword evidence="1" id="KW-0812">Transmembrane</keyword>
<dbReference type="OrthoDB" id="2243657at2"/>